<dbReference type="SUPFAM" id="SSF47616">
    <property type="entry name" value="GST C-terminal domain-like"/>
    <property type="match status" value="1"/>
</dbReference>
<evidence type="ECO:0000313" key="7">
    <source>
        <dbReference type="Proteomes" id="UP000002038"/>
    </source>
</evidence>
<feature type="compositionally biased region" description="Basic and acidic residues" evidence="4">
    <location>
        <begin position="209"/>
        <end position="218"/>
    </location>
</feature>
<dbReference type="InterPro" id="IPR036282">
    <property type="entry name" value="Glutathione-S-Trfase_C_sf"/>
</dbReference>
<dbReference type="SUPFAM" id="SSF50249">
    <property type="entry name" value="Nucleic acid-binding proteins"/>
    <property type="match status" value="1"/>
</dbReference>
<dbReference type="CDD" id="cd10304">
    <property type="entry name" value="GST_C_Arc1p_N_like"/>
    <property type="match status" value="1"/>
</dbReference>
<dbReference type="Proteomes" id="UP000002038">
    <property type="component" value="Unassembled WGS sequence"/>
</dbReference>
<dbReference type="KEGG" id="bgh:BDBG_00850"/>
<keyword evidence="2 3" id="KW-0694">RNA-binding</keyword>
<keyword evidence="1 3" id="KW-0820">tRNA-binding</keyword>
<dbReference type="GO" id="GO:0000049">
    <property type="term" value="F:tRNA binding"/>
    <property type="evidence" value="ECO:0007669"/>
    <property type="project" value="UniProtKB-UniRule"/>
</dbReference>
<feature type="compositionally biased region" description="Low complexity" evidence="4">
    <location>
        <begin position="241"/>
        <end position="250"/>
    </location>
</feature>
<dbReference type="CDD" id="cd02799">
    <property type="entry name" value="tRNA_bind_EMAP-II_like"/>
    <property type="match status" value="1"/>
</dbReference>
<feature type="region of interest" description="Disordered" evidence="4">
    <location>
        <begin position="164"/>
        <end position="254"/>
    </location>
</feature>
<reference evidence="7" key="1">
    <citation type="journal article" date="2015" name="PLoS Genet.">
        <title>The dynamic genome and transcriptome of the human fungal pathogen Blastomyces and close relative Emmonsia.</title>
        <authorList>
            <person name="Munoz J.F."/>
            <person name="Gauthier G.M."/>
            <person name="Desjardins C.A."/>
            <person name="Gallo J.E."/>
            <person name="Holder J."/>
            <person name="Sullivan T.D."/>
            <person name="Marty A.J."/>
            <person name="Carmen J.C."/>
            <person name="Chen Z."/>
            <person name="Ding L."/>
            <person name="Gujja S."/>
            <person name="Magrini V."/>
            <person name="Misas E."/>
            <person name="Mitreva M."/>
            <person name="Priest M."/>
            <person name="Saif S."/>
            <person name="Whiston E.A."/>
            <person name="Young S."/>
            <person name="Zeng Q."/>
            <person name="Goldman W.E."/>
            <person name="Mardis E.R."/>
            <person name="Taylor J.W."/>
            <person name="McEwen J.G."/>
            <person name="Clay O.K."/>
            <person name="Klein B.S."/>
            <person name="Cuomo C.A."/>
        </authorList>
    </citation>
    <scope>NUCLEOTIDE SEQUENCE [LARGE SCALE GENOMIC DNA]</scope>
    <source>
        <strain evidence="7">SLH14081</strain>
    </source>
</reference>
<keyword evidence="7" id="KW-1185">Reference proteome</keyword>
<dbReference type="VEuPathDB" id="FungiDB:BDBG_00850"/>
<dbReference type="STRING" id="559298.A0A179U939"/>
<dbReference type="InterPro" id="IPR053836">
    <property type="entry name" value="Arc1-like_N"/>
</dbReference>
<evidence type="ECO:0000256" key="2">
    <source>
        <dbReference type="ARBA" id="ARBA00022884"/>
    </source>
</evidence>
<gene>
    <name evidence="6" type="ORF">BDBG_00850</name>
</gene>
<dbReference type="OrthoDB" id="19141at2759"/>
<evidence type="ECO:0000313" key="6">
    <source>
        <dbReference type="EMBL" id="OAT04253.1"/>
    </source>
</evidence>
<accession>A0A179U939</accession>
<organism evidence="6 7">
    <name type="scientific">Blastomyces gilchristii (strain SLH14081)</name>
    <name type="common">Blastomyces dermatitidis</name>
    <dbReference type="NCBI Taxonomy" id="559298"/>
    <lineage>
        <taxon>Eukaryota</taxon>
        <taxon>Fungi</taxon>
        <taxon>Dikarya</taxon>
        <taxon>Ascomycota</taxon>
        <taxon>Pezizomycotina</taxon>
        <taxon>Eurotiomycetes</taxon>
        <taxon>Eurotiomycetidae</taxon>
        <taxon>Onygenales</taxon>
        <taxon>Ajellomycetaceae</taxon>
        <taxon>Blastomyces</taxon>
    </lineage>
</organism>
<dbReference type="Pfam" id="PF01588">
    <property type="entry name" value="tRNA_bind"/>
    <property type="match status" value="1"/>
</dbReference>
<dbReference type="PROSITE" id="PS50886">
    <property type="entry name" value="TRBD"/>
    <property type="match status" value="1"/>
</dbReference>
<dbReference type="Gene3D" id="1.20.1050.130">
    <property type="match status" value="1"/>
</dbReference>
<name>A0A179U939_BLAGS</name>
<dbReference type="InterPro" id="IPR012340">
    <property type="entry name" value="NA-bd_OB-fold"/>
</dbReference>
<evidence type="ECO:0000256" key="3">
    <source>
        <dbReference type="PROSITE-ProRule" id="PRU00209"/>
    </source>
</evidence>
<dbReference type="EMBL" id="GG657448">
    <property type="protein sequence ID" value="OAT04253.1"/>
    <property type="molecule type" value="Genomic_DNA"/>
</dbReference>
<dbReference type="InterPro" id="IPR051270">
    <property type="entry name" value="Tyrosine-tRNA_ligase_regulator"/>
</dbReference>
<feature type="domain" description="TRNA-binding" evidence="5">
    <location>
        <begin position="253"/>
        <end position="374"/>
    </location>
</feature>
<dbReference type="GO" id="GO:0017102">
    <property type="term" value="C:methionyl glutamyl tRNA synthetase complex"/>
    <property type="evidence" value="ECO:0007669"/>
    <property type="project" value="TreeGrafter"/>
</dbReference>
<evidence type="ECO:0000256" key="4">
    <source>
        <dbReference type="SAM" id="MobiDB-lite"/>
    </source>
</evidence>
<feature type="compositionally biased region" description="Low complexity" evidence="4">
    <location>
        <begin position="195"/>
        <end position="208"/>
    </location>
</feature>
<protein>
    <submittedName>
        <fullName evidence="6">tRNA-binding protein</fullName>
    </submittedName>
</protein>
<evidence type="ECO:0000259" key="5">
    <source>
        <dbReference type="PROSITE" id="PS50886"/>
    </source>
</evidence>
<dbReference type="GeneID" id="8508050"/>
<dbReference type="Pfam" id="PF21972">
    <property type="entry name" value="Arc1p_N_like"/>
    <property type="match status" value="1"/>
</dbReference>
<dbReference type="PANTHER" id="PTHR11586:SF33">
    <property type="entry name" value="AMINOACYL TRNA SYNTHASE COMPLEX-INTERACTING MULTIFUNCTIONAL PROTEIN 1"/>
    <property type="match status" value="1"/>
</dbReference>
<dbReference type="AlphaFoldDB" id="A0A179U939"/>
<proteinExistence type="predicted"/>
<dbReference type="PANTHER" id="PTHR11586">
    <property type="entry name" value="TRNA-AMINOACYLATION COFACTOR ARC1 FAMILY MEMBER"/>
    <property type="match status" value="1"/>
</dbReference>
<dbReference type="FunFam" id="2.40.50.140:FF:000199">
    <property type="entry name" value="tRNA-aminoacylation cofactor ARC1"/>
    <property type="match status" value="1"/>
</dbReference>
<dbReference type="Gene3D" id="2.40.50.140">
    <property type="entry name" value="Nucleic acid-binding proteins"/>
    <property type="match status" value="1"/>
</dbReference>
<dbReference type="InterPro" id="IPR002547">
    <property type="entry name" value="tRNA-bd_dom"/>
</dbReference>
<dbReference type="RefSeq" id="XP_002629604.1">
    <property type="nucleotide sequence ID" value="XM_002629558.1"/>
</dbReference>
<evidence type="ECO:0000256" key="1">
    <source>
        <dbReference type="ARBA" id="ARBA00022555"/>
    </source>
</evidence>
<sequence length="458" mass="48917">MTTASAPTASLLSLLHRSFPSAVPSTSIDLDLQKISTEIFPSYTYGDAEQAEMVQWLVNTASATEILAKADTAALSEEFLTRLNKHLATRTTLLGTKPSVADVAVYAIMAPMVEKWSAEERTGENGYHHIVRYIDFVQNAPLFGLKISAEEKIEIDVNDVKVVPKPVQPPKEEKEKKKEKKTTGQGGAEKNLVVGRGKNNSSNNNSRSESGKGKDKSEPLATGAAEPPHEKKEKKQKQPKQQKQPAAPAAPLSPSLIDLRVGHILRAVNHPNADSLYVSTINCGDAPGTENTSVDEETGLTVRTVCSGLNGLIPLEEMQNRKIIAVCNLKPVTMRGIKSAAMVLAASPKSDDAHAGPIELVSPPADAPAGERVFFEGWSAGEPEKVLNPKKKIWETFQPGFTTTDSLEVAFDSAQVPQLAEKEGEASSAPAAAGTVAKLVTKSGGLCTVKSLKGATVR</sequence>